<evidence type="ECO:0000256" key="1">
    <source>
        <dbReference type="ARBA" id="ARBA00005007"/>
    </source>
</evidence>
<dbReference type="PANTHER" id="PTHR32502">
    <property type="entry name" value="N-ACETYLGALACTOSAMINE PERMEASE II COMPONENT-RELATED"/>
    <property type="match status" value="1"/>
</dbReference>
<keyword evidence="3" id="KW-1185">Reference proteome</keyword>
<name>A0A2T0REA1_9RHOB</name>
<dbReference type="PIRSF" id="PIRSF009264">
    <property type="entry name" value="TagBP_ald_AgaZ"/>
    <property type="match status" value="1"/>
</dbReference>
<sequence length="436" mass="46636">MTKASRHDAPSAALKVLQRNLSGEPQALTSVCSAHPLVLRASAELARDHGQVALIEATCNQVNQEGGYTGMKPADFADRARAAARDADLPEGRLLLGGDHLGPQPWKALPAEEAMARAEAMVALYVEAGFAKIHLDCSMRCGDDPEILPEQTIADRAARLCAAAEAANGQSKPFYVIGTEVPAPGGMGEGHEIVPTTPEAASATWQTHADAFATAGLSEAFQRVAGIVVQPGLDFGNDTMEHFAPEKARGLTDAAAGLGGLVYEAHSTDYQLPEAYKALVAGHFAILKVGPAATFALREALYALELIEAEITPAANRSGLRAAMEAAMLANPVYWESHYGGEAATQAWLRHFSWSDRLRYYWTVPEVDAAVQRLEANLAMRIWPLPLVGQFLPEDADAISRGHLAPTVPDVAIAHIRRALTPYFQASTRHDPEGTQ</sequence>
<dbReference type="OrthoDB" id="1672942at2"/>
<dbReference type="RefSeq" id="WP_106208441.1">
    <property type="nucleotide sequence ID" value="NZ_PVTD01000021.1"/>
</dbReference>
<gene>
    <name evidence="2" type="ORF">CLV78_12113</name>
</gene>
<dbReference type="AlphaFoldDB" id="A0A2T0REA1"/>
<dbReference type="Proteomes" id="UP000239480">
    <property type="component" value="Unassembled WGS sequence"/>
</dbReference>
<proteinExistence type="predicted"/>
<dbReference type="InterPro" id="IPR012062">
    <property type="entry name" value="GatZ/KbaZ-like"/>
</dbReference>
<dbReference type="GO" id="GO:0005975">
    <property type="term" value="P:carbohydrate metabolic process"/>
    <property type="evidence" value="ECO:0007669"/>
    <property type="project" value="InterPro"/>
</dbReference>
<comment type="pathway">
    <text evidence="1">Carbohydrate metabolism.</text>
</comment>
<dbReference type="GO" id="GO:0009401">
    <property type="term" value="P:phosphoenolpyruvate-dependent sugar phosphotransferase system"/>
    <property type="evidence" value="ECO:0007669"/>
    <property type="project" value="TreeGrafter"/>
</dbReference>
<dbReference type="InterPro" id="IPR013785">
    <property type="entry name" value="Aldolase_TIM"/>
</dbReference>
<dbReference type="Gene3D" id="1.10.400.20">
    <property type="entry name" value="putative tagatose 6-phosphate kinase domain like"/>
    <property type="match status" value="1"/>
</dbReference>
<dbReference type="InterPro" id="IPR050303">
    <property type="entry name" value="GatZ_KbaZ_carbometab"/>
</dbReference>
<organism evidence="2 3">
    <name type="scientific">Aliiruegeria haliotis</name>
    <dbReference type="NCBI Taxonomy" id="1280846"/>
    <lineage>
        <taxon>Bacteria</taxon>
        <taxon>Pseudomonadati</taxon>
        <taxon>Pseudomonadota</taxon>
        <taxon>Alphaproteobacteria</taxon>
        <taxon>Rhodobacterales</taxon>
        <taxon>Roseobacteraceae</taxon>
        <taxon>Aliiruegeria</taxon>
    </lineage>
</organism>
<dbReference type="Pfam" id="PF08013">
    <property type="entry name" value="GatZ_KbaZ-like"/>
    <property type="match status" value="1"/>
</dbReference>
<evidence type="ECO:0000313" key="2">
    <source>
        <dbReference type="EMBL" id="PRY19524.1"/>
    </source>
</evidence>
<reference evidence="2 3" key="1">
    <citation type="submission" date="2018-03" db="EMBL/GenBank/DDBJ databases">
        <title>Genomic Encyclopedia of Archaeal and Bacterial Type Strains, Phase II (KMG-II): from individual species to whole genera.</title>
        <authorList>
            <person name="Goeker M."/>
        </authorList>
    </citation>
    <scope>NUCLEOTIDE SEQUENCE [LARGE SCALE GENOMIC DNA]</scope>
    <source>
        <strain evidence="2 3">DSM 29328</strain>
    </source>
</reference>
<dbReference type="SUPFAM" id="SSF51569">
    <property type="entry name" value="Aldolase"/>
    <property type="match status" value="1"/>
</dbReference>
<dbReference type="EMBL" id="PVTD01000021">
    <property type="protein sequence ID" value="PRY19524.1"/>
    <property type="molecule type" value="Genomic_DNA"/>
</dbReference>
<dbReference type="PANTHER" id="PTHR32502:SF2">
    <property type="entry name" value="D-TAGATOSE-1,6-BISPHOSPHATE ALDOLASE SUBUNIT KBAZ"/>
    <property type="match status" value="1"/>
</dbReference>
<protein>
    <submittedName>
        <fullName evidence="2">Tagatose-bisphosphate aldolase noncatalytic subunit</fullName>
    </submittedName>
</protein>
<dbReference type="GO" id="GO:0005886">
    <property type="term" value="C:plasma membrane"/>
    <property type="evidence" value="ECO:0007669"/>
    <property type="project" value="TreeGrafter"/>
</dbReference>
<evidence type="ECO:0000313" key="3">
    <source>
        <dbReference type="Proteomes" id="UP000239480"/>
    </source>
</evidence>
<comment type="caution">
    <text evidence="2">The sequence shown here is derived from an EMBL/GenBank/DDBJ whole genome shotgun (WGS) entry which is preliminary data.</text>
</comment>
<accession>A0A2T0REA1</accession>
<dbReference type="Gene3D" id="3.20.20.70">
    <property type="entry name" value="Aldolase class I"/>
    <property type="match status" value="1"/>
</dbReference>